<keyword evidence="2" id="KW-1133">Transmembrane helix</keyword>
<dbReference type="PROSITE" id="PS51173">
    <property type="entry name" value="CBM2"/>
    <property type="match status" value="1"/>
</dbReference>
<feature type="transmembrane region" description="Helical" evidence="2">
    <location>
        <begin position="31"/>
        <end position="56"/>
    </location>
</feature>
<feature type="region of interest" description="Disordered" evidence="1">
    <location>
        <begin position="1"/>
        <end position="24"/>
    </location>
</feature>
<evidence type="ECO:0000313" key="4">
    <source>
        <dbReference type="EMBL" id="GAA4068368.1"/>
    </source>
</evidence>
<dbReference type="SUPFAM" id="SSF49384">
    <property type="entry name" value="Carbohydrate-binding domain"/>
    <property type="match status" value="1"/>
</dbReference>
<dbReference type="InterPro" id="IPR008965">
    <property type="entry name" value="CBM2/CBM3_carb-bd_dom_sf"/>
</dbReference>
<evidence type="ECO:0000256" key="1">
    <source>
        <dbReference type="SAM" id="MobiDB-lite"/>
    </source>
</evidence>
<dbReference type="Gene3D" id="2.60.40.290">
    <property type="match status" value="1"/>
</dbReference>
<dbReference type="SMART" id="SM00637">
    <property type="entry name" value="CBD_II"/>
    <property type="match status" value="1"/>
</dbReference>
<reference evidence="5" key="1">
    <citation type="journal article" date="2019" name="Int. J. Syst. Evol. Microbiol.">
        <title>The Global Catalogue of Microorganisms (GCM) 10K type strain sequencing project: providing services to taxonomists for standard genome sequencing and annotation.</title>
        <authorList>
            <consortium name="The Broad Institute Genomics Platform"/>
            <consortium name="The Broad Institute Genome Sequencing Center for Infectious Disease"/>
            <person name="Wu L."/>
            <person name="Ma J."/>
        </authorList>
    </citation>
    <scope>NUCLEOTIDE SEQUENCE [LARGE SCALE GENOMIC DNA]</scope>
    <source>
        <strain evidence="5">JCM 16702</strain>
    </source>
</reference>
<sequence length="201" mass="21366">MGRHTKPNRPDDEGDATGADPPETGRQWSKLLGLVPLPLFPMLALVIAVGVVAYAFSTQQISLNFAGGAPSEPHTGNRESQVSERGQGDRASRGAERADGLVVAFRVASRTETGYRATATVTNRGSQPVARWALAFRIKNSQIVSFSGASVVRTGTTGHVRSRPGAQALAPGQSVRIVFVGTGTPHGPYYCVLNRLRCTRV</sequence>
<feature type="region of interest" description="Disordered" evidence="1">
    <location>
        <begin position="67"/>
        <end position="96"/>
    </location>
</feature>
<evidence type="ECO:0000259" key="3">
    <source>
        <dbReference type="PROSITE" id="PS51173"/>
    </source>
</evidence>
<accession>A0ABP7VJ63</accession>
<feature type="domain" description="CBM2" evidence="3">
    <location>
        <begin position="94"/>
        <end position="201"/>
    </location>
</feature>
<dbReference type="InterPro" id="IPR001919">
    <property type="entry name" value="CBD2"/>
</dbReference>
<evidence type="ECO:0000313" key="5">
    <source>
        <dbReference type="Proteomes" id="UP001500683"/>
    </source>
</evidence>
<organism evidence="4 5">
    <name type="scientific">Actinomadura miaoliensis</name>
    <dbReference type="NCBI Taxonomy" id="430685"/>
    <lineage>
        <taxon>Bacteria</taxon>
        <taxon>Bacillati</taxon>
        <taxon>Actinomycetota</taxon>
        <taxon>Actinomycetes</taxon>
        <taxon>Streptosporangiales</taxon>
        <taxon>Thermomonosporaceae</taxon>
        <taxon>Actinomadura</taxon>
    </lineage>
</organism>
<gene>
    <name evidence="4" type="ORF">GCM10022214_23970</name>
</gene>
<dbReference type="EMBL" id="BAAAZG010000014">
    <property type="protein sequence ID" value="GAA4068368.1"/>
    <property type="molecule type" value="Genomic_DNA"/>
</dbReference>
<keyword evidence="5" id="KW-1185">Reference proteome</keyword>
<feature type="compositionally biased region" description="Basic and acidic residues" evidence="1">
    <location>
        <begin position="86"/>
        <end position="96"/>
    </location>
</feature>
<evidence type="ECO:0000256" key="2">
    <source>
        <dbReference type="SAM" id="Phobius"/>
    </source>
</evidence>
<dbReference type="Pfam" id="PF00553">
    <property type="entry name" value="CBM_2"/>
    <property type="match status" value="1"/>
</dbReference>
<dbReference type="Proteomes" id="UP001500683">
    <property type="component" value="Unassembled WGS sequence"/>
</dbReference>
<keyword evidence="2" id="KW-0812">Transmembrane</keyword>
<comment type="caution">
    <text evidence="4">The sequence shown here is derived from an EMBL/GenBank/DDBJ whole genome shotgun (WGS) entry which is preliminary data.</text>
</comment>
<dbReference type="InterPro" id="IPR012291">
    <property type="entry name" value="CBM2_carb-bd_dom_sf"/>
</dbReference>
<proteinExistence type="predicted"/>
<name>A0ABP7VJ63_9ACTN</name>
<dbReference type="RefSeq" id="WP_344945241.1">
    <property type="nucleotide sequence ID" value="NZ_BAAAZG010000014.1"/>
</dbReference>
<protein>
    <recommendedName>
        <fullName evidence="3">CBM2 domain-containing protein</fullName>
    </recommendedName>
</protein>
<keyword evidence="2" id="KW-0472">Membrane</keyword>